<dbReference type="SMART" id="SM00091">
    <property type="entry name" value="PAS"/>
    <property type="match status" value="1"/>
</dbReference>
<dbReference type="InterPro" id="IPR003594">
    <property type="entry name" value="HATPase_dom"/>
</dbReference>
<feature type="domain" description="PAS" evidence="10">
    <location>
        <begin position="159"/>
        <end position="228"/>
    </location>
</feature>
<evidence type="ECO:0000256" key="2">
    <source>
        <dbReference type="ARBA" id="ARBA00012438"/>
    </source>
</evidence>
<dbReference type="NCBIfam" id="TIGR00229">
    <property type="entry name" value="sensory_box"/>
    <property type="match status" value="1"/>
</dbReference>
<dbReference type="Gene3D" id="1.10.287.130">
    <property type="match status" value="1"/>
</dbReference>
<dbReference type="InterPro" id="IPR013767">
    <property type="entry name" value="PAS_fold"/>
</dbReference>
<dbReference type="PANTHER" id="PTHR43065">
    <property type="entry name" value="SENSOR HISTIDINE KINASE"/>
    <property type="match status" value="1"/>
</dbReference>
<keyword evidence="3" id="KW-0597">Phosphoprotein</keyword>
<dbReference type="OrthoDB" id="5497171at2"/>
<dbReference type="Proteomes" id="UP000427769">
    <property type="component" value="Chromosome"/>
</dbReference>
<evidence type="ECO:0000259" key="11">
    <source>
        <dbReference type="PROSITE" id="PS50113"/>
    </source>
</evidence>
<dbReference type="GO" id="GO:0006355">
    <property type="term" value="P:regulation of DNA-templated transcription"/>
    <property type="evidence" value="ECO:0007669"/>
    <property type="project" value="InterPro"/>
</dbReference>
<feature type="domain" description="PAC" evidence="11">
    <location>
        <begin position="232"/>
        <end position="282"/>
    </location>
</feature>
<dbReference type="CDD" id="cd00075">
    <property type="entry name" value="HATPase"/>
    <property type="match status" value="1"/>
</dbReference>
<dbReference type="PROSITE" id="PS50109">
    <property type="entry name" value="HIS_KIN"/>
    <property type="match status" value="1"/>
</dbReference>
<dbReference type="InterPro" id="IPR036097">
    <property type="entry name" value="HisK_dim/P_sf"/>
</dbReference>
<sequence>MPFDPEAFFHAKRDVIIQRWVELLKTEVGQQYSARPRSELMGTVTKAYDAEVDVVLNNDYEKINAFIHEITKMRLEAGFLLSDVQKAFEFFRRLAFDLMVEETELEEFYDAVVRMNDCLNYTIHCFSDYFQAMHQKKIIEHNRMLEKKIQERTAELRESELNYKTLVEDINDGYFVLRDREIVFANQAFCSMHGFDLKEVIDRNFSDFVDPDDREKVVGIYKKGIGEQTHPRTFEYRRLTKDSRTYPTEIQSKVTRYDKQIARIGICRDITNRVRMEEKVRENERMAYIGQITTSLSHEIRNPLSAVKLNLQILKKNPKIKGNDQRRIDISVKEVNRLERILEEVLDFAKPLQIKCLPVSINAIISAAMELLDMKFAEAGMEIFTHFDPNLCEIKADQEKLVQALINIFLNALEASSYGARIRIDTAFASPQKSGISVTIADEGCGIAREHATEIFKPFFTSKSCGTGLGLSNARRIIEAHGGHIDVENGEACGAFVKIVLPIEPIR</sequence>
<dbReference type="InterPro" id="IPR036890">
    <property type="entry name" value="HATPase_C_sf"/>
</dbReference>
<dbReference type="Gene3D" id="3.30.565.10">
    <property type="entry name" value="Histidine kinase-like ATPase, C-terminal domain"/>
    <property type="match status" value="1"/>
</dbReference>
<dbReference type="PROSITE" id="PS50113">
    <property type="entry name" value="PAC"/>
    <property type="match status" value="1"/>
</dbReference>
<evidence type="ECO:0000256" key="8">
    <source>
        <dbReference type="ARBA" id="ARBA00023012"/>
    </source>
</evidence>
<dbReference type="InterPro" id="IPR005467">
    <property type="entry name" value="His_kinase_dom"/>
</dbReference>
<dbReference type="Pfam" id="PF14361">
    <property type="entry name" value="RsbRD_N"/>
    <property type="match status" value="1"/>
</dbReference>
<dbReference type="SUPFAM" id="SSF55785">
    <property type="entry name" value="PYP-like sensor domain (PAS domain)"/>
    <property type="match status" value="1"/>
</dbReference>
<dbReference type="RefSeq" id="WP_155302615.1">
    <property type="nucleotide sequence ID" value="NZ_AP021875.1"/>
</dbReference>
<keyword evidence="4" id="KW-0808">Transferase</keyword>
<dbReference type="InterPro" id="IPR035965">
    <property type="entry name" value="PAS-like_dom_sf"/>
</dbReference>
<name>A0A5K7YW15_9BACT</name>
<dbReference type="SUPFAM" id="SSF47384">
    <property type="entry name" value="Homodimeric domain of signal transducing histidine kinase"/>
    <property type="match status" value="1"/>
</dbReference>
<dbReference type="InterPro" id="IPR025751">
    <property type="entry name" value="RsbRD_N_dom"/>
</dbReference>
<dbReference type="EMBL" id="AP021875">
    <property type="protein sequence ID" value="BBO73516.1"/>
    <property type="molecule type" value="Genomic_DNA"/>
</dbReference>
<gene>
    <name evidence="12" type="ORF">DSCW_09330</name>
</gene>
<dbReference type="Gene3D" id="3.30.450.20">
    <property type="entry name" value="PAS domain"/>
    <property type="match status" value="1"/>
</dbReference>
<evidence type="ECO:0000259" key="10">
    <source>
        <dbReference type="PROSITE" id="PS50112"/>
    </source>
</evidence>
<dbReference type="CDD" id="cd00130">
    <property type="entry name" value="PAS"/>
    <property type="match status" value="1"/>
</dbReference>
<reference evidence="12 13" key="1">
    <citation type="submission" date="2019-11" db="EMBL/GenBank/DDBJ databases">
        <title>Comparative genomics of hydrocarbon-degrading Desulfosarcina strains.</title>
        <authorList>
            <person name="Watanabe M."/>
            <person name="Kojima H."/>
            <person name="Fukui M."/>
        </authorList>
    </citation>
    <scope>NUCLEOTIDE SEQUENCE [LARGE SCALE GENOMIC DNA]</scope>
    <source>
        <strain evidence="12 13">PP31</strain>
    </source>
</reference>
<evidence type="ECO:0000256" key="7">
    <source>
        <dbReference type="ARBA" id="ARBA00022840"/>
    </source>
</evidence>
<accession>A0A5K7YW15</accession>
<dbReference type="SUPFAM" id="SSF55874">
    <property type="entry name" value="ATPase domain of HSP90 chaperone/DNA topoisomerase II/histidine kinase"/>
    <property type="match status" value="1"/>
</dbReference>
<dbReference type="KEGG" id="dwd:DSCW_09330"/>
<keyword evidence="8" id="KW-0902">Two-component regulatory system</keyword>
<dbReference type="PROSITE" id="PS50112">
    <property type="entry name" value="PAS"/>
    <property type="match status" value="1"/>
</dbReference>
<dbReference type="EC" id="2.7.13.3" evidence="2"/>
<evidence type="ECO:0000256" key="1">
    <source>
        <dbReference type="ARBA" id="ARBA00000085"/>
    </source>
</evidence>
<evidence type="ECO:0000256" key="5">
    <source>
        <dbReference type="ARBA" id="ARBA00022741"/>
    </source>
</evidence>
<organism evidence="12 13">
    <name type="scientific">Desulfosarcina widdelii</name>
    <dbReference type="NCBI Taxonomy" id="947919"/>
    <lineage>
        <taxon>Bacteria</taxon>
        <taxon>Pseudomonadati</taxon>
        <taxon>Thermodesulfobacteriota</taxon>
        <taxon>Desulfobacteria</taxon>
        <taxon>Desulfobacterales</taxon>
        <taxon>Desulfosarcinaceae</taxon>
        <taxon>Desulfosarcina</taxon>
    </lineage>
</organism>
<evidence type="ECO:0000259" key="9">
    <source>
        <dbReference type="PROSITE" id="PS50109"/>
    </source>
</evidence>
<protein>
    <recommendedName>
        <fullName evidence="2">histidine kinase</fullName>
        <ecNumber evidence="2">2.7.13.3</ecNumber>
    </recommendedName>
</protein>
<keyword evidence="5" id="KW-0547">Nucleotide-binding</keyword>
<dbReference type="GO" id="GO:0005524">
    <property type="term" value="F:ATP binding"/>
    <property type="evidence" value="ECO:0007669"/>
    <property type="project" value="UniProtKB-KW"/>
</dbReference>
<dbReference type="InterPro" id="IPR000014">
    <property type="entry name" value="PAS"/>
</dbReference>
<dbReference type="InterPro" id="IPR000700">
    <property type="entry name" value="PAS-assoc_C"/>
</dbReference>
<comment type="catalytic activity">
    <reaction evidence="1">
        <text>ATP + protein L-histidine = ADP + protein N-phospho-L-histidine.</text>
        <dbReference type="EC" id="2.7.13.3"/>
    </reaction>
</comment>
<keyword evidence="6" id="KW-0418">Kinase</keyword>
<dbReference type="PANTHER" id="PTHR43065:SF10">
    <property type="entry name" value="PEROXIDE STRESS-ACTIVATED HISTIDINE KINASE MAK3"/>
    <property type="match status" value="1"/>
</dbReference>
<dbReference type="PRINTS" id="PR00344">
    <property type="entry name" value="BCTRLSENSOR"/>
</dbReference>
<dbReference type="SMART" id="SM00388">
    <property type="entry name" value="HisKA"/>
    <property type="match status" value="1"/>
</dbReference>
<feature type="domain" description="Histidine kinase" evidence="9">
    <location>
        <begin position="295"/>
        <end position="505"/>
    </location>
</feature>
<evidence type="ECO:0000256" key="3">
    <source>
        <dbReference type="ARBA" id="ARBA00022553"/>
    </source>
</evidence>
<dbReference type="GO" id="GO:0000155">
    <property type="term" value="F:phosphorelay sensor kinase activity"/>
    <property type="evidence" value="ECO:0007669"/>
    <property type="project" value="InterPro"/>
</dbReference>
<evidence type="ECO:0000256" key="6">
    <source>
        <dbReference type="ARBA" id="ARBA00022777"/>
    </source>
</evidence>
<evidence type="ECO:0000313" key="12">
    <source>
        <dbReference type="EMBL" id="BBO73516.1"/>
    </source>
</evidence>
<proteinExistence type="predicted"/>
<dbReference type="InterPro" id="IPR003661">
    <property type="entry name" value="HisK_dim/P_dom"/>
</dbReference>
<dbReference type="Pfam" id="PF00512">
    <property type="entry name" value="HisKA"/>
    <property type="match status" value="1"/>
</dbReference>
<dbReference type="CDD" id="cd00082">
    <property type="entry name" value="HisKA"/>
    <property type="match status" value="1"/>
</dbReference>
<evidence type="ECO:0000313" key="13">
    <source>
        <dbReference type="Proteomes" id="UP000427769"/>
    </source>
</evidence>
<dbReference type="Pfam" id="PF00989">
    <property type="entry name" value="PAS"/>
    <property type="match status" value="1"/>
</dbReference>
<evidence type="ECO:0000256" key="4">
    <source>
        <dbReference type="ARBA" id="ARBA00022679"/>
    </source>
</evidence>
<keyword evidence="7" id="KW-0067">ATP-binding</keyword>
<dbReference type="AlphaFoldDB" id="A0A5K7YW15"/>
<dbReference type="Pfam" id="PF02518">
    <property type="entry name" value="HATPase_c"/>
    <property type="match status" value="1"/>
</dbReference>
<dbReference type="SMART" id="SM00387">
    <property type="entry name" value="HATPase_c"/>
    <property type="match status" value="1"/>
</dbReference>
<dbReference type="InterPro" id="IPR004358">
    <property type="entry name" value="Sig_transdc_His_kin-like_C"/>
</dbReference>
<keyword evidence="13" id="KW-1185">Reference proteome</keyword>